<name>A0A7S9KQ39_EPIFF</name>
<evidence type="ECO:0000313" key="2">
    <source>
        <dbReference type="Proteomes" id="UP000594364"/>
    </source>
</evidence>
<gene>
    <name evidence="1" type="ORF">C2857_006184</name>
</gene>
<keyword evidence="2" id="KW-1185">Reference proteome</keyword>
<proteinExistence type="predicted"/>
<protein>
    <submittedName>
        <fullName evidence="1">Uncharacterized protein</fullName>
    </submittedName>
</protein>
<reference evidence="1 2" key="1">
    <citation type="journal article" date="2018" name="PLoS Genet.">
        <title>Repeat elements organise 3D genome structure and mediate transcription in the filamentous fungus Epichloe festucae.</title>
        <authorList>
            <person name="Winter D.J."/>
            <person name="Ganley A.R.D."/>
            <person name="Young C.A."/>
            <person name="Liachko I."/>
            <person name="Schardl C.L."/>
            <person name="Dupont P.Y."/>
            <person name="Berry D."/>
            <person name="Ram A."/>
            <person name="Scott B."/>
            <person name="Cox M.P."/>
        </authorList>
    </citation>
    <scope>NUCLEOTIDE SEQUENCE [LARGE SCALE GENOMIC DNA]</scope>
    <source>
        <strain evidence="1 2">Fl1</strain>
    </source>
</reference>
<organism evidence="1 2">
    <name type="scientific">Epichloe festucae (strain Fl1)</name>
    <dbReference type="NCBI Taxonomy" id="877507"/>
    <lineage>
        <taxon>Eukaryota</taxon>
        <taxon>Fungi</taxon>
        <taxon>Dikarya</taxon>
        <taxon>Ascomycota</taxon>
        <taxon>Pezizomycotina</taxon>
        <taxon>Sordariomycetes</taxon>
        <taxon>Hypocreomycetidae</taxon>
        <taxon>Hypocreales</taxon>
        <taxon>Clavicipitaceae</taxon>
        <taxon>Epichloe</taxon>
    </lineage>
</organism>
<evidence type="ECO:0000313" key="1">
    <source>
        <dbReference type="EMBL" id="QPG97351.1"/>
    </source>
</evidence>
<accession>A0A7S9KQ39</accession>
<dbReference type="OrthoDB" id="4961566at2759"/>
<sequence>MRLSTVATGLCHSALTLRQFSTPVHVSPAIIMHSAALFTLLAVGASVTAATETVVQTSKITRTMTVTHCAASYADCPLSKTSAAAATSATSSSSAAHTDVAPSHPASTFLPDTANTTVSVGPTGVFPTGVFPGSSTSGPVTIPTGAASGLHAQKGAAAAAVVVALIAMV</sequence>
<dbReference type="Proteomes" id="UP000594364">
    <property type="component" value="Chromosome 2"/>
</dbReference>
<dbReference type="EMBL" id="CP031386">
    <property type="protein sequence ID" value="QPG97351.1"/>
    <property type="molecule type" value="Genomic_DNA"/>
</dbReference>
<dbReference type="AlphaFoldDB" id="A0A7S9KQ39"/>